<dbReference type="Proteomes" id="UP000367750">
    <property type="component" value="Unassembled WGS sequence"/>
</dbReference>
<accession>A0A5J5G8J4</accession>
<protein>
    <submittedName>
        <fullName evidence="2">Uncharacterized protein</fullName>
    </submittedName>
</protein>
<feature type="compositionally biased region" description="Polar residues" evidence="1">
    <location>
        <begin position="582"/>
        <end position="591"/>
    </location>
</feature>
<feature type="region of interest" description="Disordered" evidence="1">
    <location>
        <begin position="563"/>
        <end position="596"/>
    </location>
</feature>
<comment type="caution">
    <text evidence="2">The sequence shown here is derived from an EMBL/GenBank/DDBJ whole genome shotgun (WGS) entry which is preliminary data.</text>
</comment>
<organism evidence="2 3">
    <name type="scientific">Paenibacillus spiritus</name>
    <dbReference type="NCBI Taxonomy" id="2496557"/>
    <lineage>
        <taxon>Bacteria</taxon>
        <taxon>Bacillati</taxon>
        <taxon>Bacillota</taxon>
        <taxon>Bacilli</taxon>
        <taxon>Bacillales</taxon>
        <taxon>Paenibacillaceae</taxon>
        <taxon>Paenibacillus</taxon>
    </lineage>
</organism>
<reference evidence="2 3" key="1">
    <citation type="submission" date="2019-09" db="EMBL/GenBank/DDBJ databases">
        <title>Bacillus ochoae sp. nov., Paenibacillus whitsoniae sp. nov., Paenibacillus spiritus sp. nov. Isolated from the Mars Exploration Rover during spacecraft assembly.</title>
        <authorList>
            <person name="Seuylemezian A."/>
            <person name="Vaishampayan P."/>
        </authorList>
    </citation>
    <scope>NUCLEOTIDE SEQUENCE [LARGE SCALE GENOMIC DNA]</scope>
    <source>
        <strain evidence="2 3">MER_111</strain>
    </source>
</reference>
<evidence type="ECO:0000313" key="2">
    <source>
        <dbReference type="EMBL" id="KAA9003989.1"/>
    </source>
</evidence>
<name>A0A5J5G8J4_9BACL</name>
<gene>
    <name evidence="2" type="ORF">F4V43_11285</name>
</gene>
<keyword evidence="3" id="KW-1185">Reference proteome</keyword>
<dbReference type="AlphaFoldDB" id="A0A5J5G8J4"/>
<feature type="region of interest" description="Disordered" evidence="1">
    <location>
        <begin position="136"/>
        <end position="161"/>
    </location>
</feature>
<proteinExistence type="predicted"/>
<dbReference type="EMBL" id="VYKK01000015">
    <property type="protein sequence ID" value="KAA9003989.1"/>
    <property type="molecule type" value="Genomic_DNA"/>
</dbReference>
<feature type="compositionally biased region" description="Basic and acidic residues" evidence="1">
    <location>
        <begin position="144"/>
        <end position="159"/>
    </location>
</feature>
<dbReference type="RefSeq" id="WP_150458344.1">
    <property type="nucleotide sequence ID" value="NZ_VYKK01000015.1"/>
</dbReference>
<feature type="compositionally biased region" description="Basic and acidic residues" evidence="1">
    <location>
        <begin position="570"/>
        <end position="580"/>
    </location>
</feature>
<evidence type="ECO:0000256" key="1">
    <source>
        <dbReference type="SAM" id="MobiDB-lite"/>
    </source>
</evidence>
<evidence type="ECO:0000313" key="3">
    <source>
        <dbReference type="Proteomes" id="UP000367750"/>
    </source>
</evidence>
<sequence length="667" mass="75499">MADSVKAKQQFDDSFNQSSQSDFMKSWNAAIENMNQTNPNLKVFNEEIQKGWEYIQSGSKLVTDEAKDAVSEIQNQLKVRTEEERRARLQAQQDAQRKHIEQIEATKKLFSEIYQKQKRATDTAAAIVSPQSQSTNRMVCCSDENGHGSSERENADQKPKQKSVLEIVESAVEQVANFTNMLSGASDIIETLFGKNLTDVVLNFLKVSPTLRIGGALTILAGAGVYINKKMEDAEEARRQDLIHSGESTEKMEKNYKDSALQYKTTNDMAWQYEAIVKKMNDPSSLPDDPLKAEEITNVRKKMLLNLGTALQKAYPDLVNPEDIGSGKLDTKLLKNTAHADRSVAASSFNTDYSQKNLEKLGAEMLEQEAAIKTLREDRNKLPEISNQYKEFFARFQNINLGKYGDKDAAMQQLFDDVNNFQKDNNTVLDKYSLFEISNKGQLSSLQTLAELVDKKRSNQGKELTTKEAEFATASKSYKTIYDGYKTKLEIDMGQTFEEGGKKYSASSPADQKKYYDSVMKLMNFAPKTDLLPPELKTNVLRYLSMTNTQQDINEANRRVSRPKITPGIHGRDLNFKANHDPSYSESNRINSIKKDQPGLGDKLTSILKSRDFGSKNYNNQISWSPKIVVQNTDSDLATKLNEVLKNSRIDFEKNWKQFKERVSMAQ</sequence>